<organism evidence="2 3">
    <name type="scientific">Aspergillus pseudotamarii</name>
    <dbReference type="NCBI Taxonomy" id="132259"/>
    <lineage>
        <taxon>Eukaryota</taxon>
        <taxon>Fungi</taxon>
        <taxon>Dikarya</taxon>
        <taxon>Ascomycota</taxon>
        <taxon>Pezizomycotina</taxon>
        <taxon>Eurotiomycetes</taxon>
        <taxon>Eurotiomycetidae</taxon>
        <taxon>Eurotiales</taxon>
        <taxon>Aspergillaceae</taxon>
        <taxon>Aspergillus</taxon>
        <taxon>Aspergillus subgen. Circumdati</taxon>
    </lineage>
</organism>
<protein>
    <submittedName>
        <fullName evidence="2">Acyl-CoA N-acyltransferase</fullName>
    </submittedName>
</protein>
<dbReference type="GeneID" id="43647801"/>
<gene>
    <name evidence="2" type="ORF">BDV38DRAFT_58483</name>
</gene>
<dbReference type="EMBL" id="ML743568">
    <property type="protein sequence ID" value="KAE8139073.1"/>
    <property type="molecule type" value="Genomic_DNA"/>
</dbReference>
<dbReference type="RefSeq" id="XP_031915136.1">
    <property type="nucleotide sequence ID" value="XM_032063591.1"/>
</dbReference>
<dbReference type="Gene3D" id="3.40.630.30">
    <property type="match status" value="1"/>
</dbReference>
<feature type="domain" description="N-acetyltransferase" evidence="1">
    <location>
        <begin position="94"/>
        <end position="238"/>
    </location>
</feature>
<evidence type="ECO:0000313" key="3">
    <source>
        <dbReference type="Proteomes" id="UP000325672"/>
    </source>
</evidence>
<accession>A0A5N6T028</accession>
<keyword evidence="3" id="KW-1185">Reference proteome</keyword>
<dbReference type="Pfam" id="PF13508">
    <property type="entry name" value="Acetyltransf_7"/>
    <property type="match status" value="1"/>
</dbReference>
<reference evidence="2 3" key="1">
    <citation type="submission" date="2019-04" db="EMBL/GenBank/DDBJ databases">
        <title>Friends and foes A comparative genomics study of 23 Aspergillus species from section Flavi.</title>
        <authorList>
            <consortium name="DOE Joint Genome Institute"/>
            <person name="Kjaerbolling I."/>
            <person name="Vesth T."/>
            <person name="Frisvad J.C."/>
            <person name="Nybo J.L."/>
            <person name="Theobald S."/>
            <person name="Kildgaard S."/>
            <person name="Isbrandt T."/>
            <person name="Kuo A."/>
            <person name="Sato A."/>
            <person name="Lyhne E.K."/>
            <person name="Kogle M.E."/>
            <person name="Wiebenga A."/>
            <person name="Kun R.S."/>
            <person name="Lubbers R.J."/>
            <person name="Makela M.R."/>
            <person name="Barry K."/>
            <person name="Chovatia M."/>
            <person name="Clum A."/>
            <person name="Daum C."/>
            <person name="Haridas S."/>
            <person name="He G."/>
            <person name="LaButti K."/>
            <person name="Lipzen A."/>
            <person name="Mondo S."/>
            <person name="Riley R."/>
            <person name="Salamov A."/>
            <person name="Simmons B.A."/>
            <person name="Magnuson J.K."/>
            <person name="Henrissat B."/>
            <person name="Mortensen U.H."/>
            <person name="Larsen T.O."/>
            <person name="Devries R.P."/>
            <person name="Grigoriev I.V."/>
            <person name="Machida M."/>
            <person name="Baker S.E."/>
            <person name="Andersen M.R."/>
        </authorList>
    </citation>
    <scope>NUCLEOTIDE SEQUENCE [LARGE SCALE GENOMIC DNA]</scope>
    <source>
        <strain evidence="2 3">CBS 117625</strain>
    </source>
</reference>
<dbReference type="PROSITE" id="PS51186">
    <property type="entry name" value="GNAT"/>
    <property type="match status" value="1"/>
</dbReference>
<dbReference type="InterPro" id="IPR000182">
    <property type="entry name" value="GNAT_dom"/>
</dbReference>
<keyword evidence="2" id="KW-0808">Transferase</keyword>
<evidence type="ECO:0000259" key="1">
    <source>
        <dbReference type="PROSITE" id="PS51186"/>
    </source>
</evidence>
<dbReference type="InterPro" id="IPR052523">
    <property type="entry name" value="Trichothecene_AcTrans"/>
</dbReference>
<dbReference type="PANTHER" id="PTHR42791:SF16">
    <property type="entry name" value="N-ACETYLTRANSFERASE DOMAIN-CONTAINING PROTEIN"/>
    <property type="match status" value="1"/>
</dbReference>
<evidence type="ECO:0000313" key="2">
    <source>
        <dbReference type="EMBL" id="KAE8139073.1"/>
    </source>
</evidence>
<dbReference type="GO" id="GO:0016747">
    <property type="term" value="F:acyltransferase activity, transferring groups other than amino-acyl groups"/>
    <property type="evidence" value="ECO:0007669"/>
    <property type="project" value="InterPro"/>
</dbReference>
<proteinExistence type="predicted"/>
<dbReference type="Proteomes" id="UP000325672">
    <property type="component" value="Unassembled WGS sequence"/>
</dbReference>
<dbReference type="PANTHER" id="PTHR42791">
    <property type="entry name" value="GNAT FAMILY ACETYLTRANSFERASE"/>
    <property type="match status" value="1"/>
</dbReference>
<dbReference type="CDD" id="cd04301">
    <property type="entry name" value="NAT_SF"/>
    <property type="match status" value="1"/>
</dbReference>
<keyword evidence="2" id="KW-0012">Acyltransferase</keyword>
<dbReference type="InterPro" id="IPR016181">
    <property type="entry name" value="Acyl_CoA_acyltransferase"/>
</dbReference>
<dbReference type="SUPFAM" id="SSF55729">
    <property type="entry name" value="Acyl-CoA N-acyltransferases (Nat)"/>
    <property type="match status" value="1"/>
</dbReference>
<sequence length="242" mass="27797">MTTDTIQIRRMTLPDIPYMAQLASTTYFNTPLSQFLSPYRHTYPEDFTRYFGHRIRARYFNPRCIGFVAVSASNPGLPVAYAQFIRLGNDEAARRLIAAQSSIWKTLCRWCMTAWVWIENILRPDRSVDSDAVGRLEKSAEADDLRFWGSDEMKRLYGERWHAQSVVVSADWRRRGIGRRLMGEALRRAQEDGVVVGLEASEDGEKLYRSLGFELRGRFSLLLGGEAEGGIMMWRPKEGLKC</sequence>
<name>A0A5N6T028_ASPPS</name>
<dbReference type="OrthoDB" id="410198at2759"/>
<dbReference type="AlphaFoldDB" id="A0A5N6T028"/>